<comment type="caution">
    <text evidence="1">The sequence shown here is derived from an EMBL/GenBank/DDBJ whole genome shotgun (WGS) entry which is preliminary data.</text>
</comment>
<evidence type="ECO:0000313" key="2">
    <source>
        <dbReference type="Proteomes" id="UP000294200"/>
    </source>
</evidence>
<protein>
    <recommendedName>
        <fullName evidence="3">LysR family transcriptional regulator</fullName>
    </recommendedName>
</protein>
<name>A0A4R0XAZ3_9BURK</name>
<dbReference type="Gene3D" id="3.40.190.10">
    <property type="entry name" value="Periplasmic binding protein-like II"/>
    <property type="match status" value="1"/>
</dbReference>
<accession>A0A4R0XAZ3</accession>
<proteinExistence type="predicted"/>
<sequence>MRKGAACRWATLDAVRFVFVCATVRAPAGIAALPRFICQAELKAGALRPVLREWMTLAAGQGSLARSSRV</sequence>
<evidence type="ECO:0008006" key="3">
    <source>
        <dbReference type="Google" id="ProtNLM"/>
    </source>
</evidence>
<gene>
    <name evidence="1" type="ORF">BZM27_18960</name>
</gene>
<dbReference type="EMBL" id="MWML01000064">
    <property type="protein sequence ID" value="TCG07493.1"/>
    <property type="molecule type" value="Genomic_DNA"/>
</dbReference>
<dbReference type="Proteomes" id="UP000294200">
    <property type="component" value="Unassembled WGS sequence"/>
</dbReference>
<dbReference type="AlphaFoldDB" id="A0A4R0XAZ3"/>
<reference evidence="1 2" key="1">
    <citation type="submission" date="2017-02" db="EMBL/GenBank/DDBJ databases">
        <title>Paraburkholderia sophoroidis sp. nov. and Paraburkholderia steynii sp. nov. rhizobial symbionts of the fynbos legume Hypocalyptus sophoroides.</title>
        <authorList>
            <person name="Steenkamp E.T."/>
            <person name="Beukes C.W."/>
            <person name="Van Zyl E."/>
            <person name="Avontuur J."/>
            <person name="Chan W.Y."/>
            <person name="Hassen A."/>
            <person name="Palmer M."/>
            <person name="Mthombeni L."/>
            <person name="Phalane F."/>
            <person name="Sereme K."/>
            <person name="Venter S.N."/>
        </authorList>
    </citation>
    <scope>NUCLEOTIDE SEQUENCE [LARGE SCALE GENOMIC DNA]</scope>
    <source>
        <strain evidence="1 2">HC1.1ba</strain>
    </source>
</reference>
<evidence type="ECO:0000313" key="1">
    <source>
        <dbReference type="EMBL" id="TCG07493.1"/>
    </source>
</evidence>
<keyword evidence="2" id="KW-1185">Reference proteome</keyword>
<organism evidence="1 2">
    <name type="scientific">Paraburkholderia steynii</name>
    <dbReference type="NCBI Taxonomy" id="1245441"/>
    <lineage>
        <taxon>Bacteria</taxon>
        <taxon>Pseudomonadati</taxon>
        <taxon>Pseudomonadota</taxon>
        <taxon>Betaproteobacteria</taxon>
        <taxon>Burkholderiales</taxon>
        <taxon>Burkholderiaceae</taxon>
        <taxon>Paraburkholderia</taxon>
    </lineage>
</organism>